<protein>
    <submittedName>
        <fullName evidence="2">Uncharacterized protein</fullName>
    </submittedName>
</protein>
<dbReference type="Proteomes" id="UP000688137">
    <property type="component" value="Unassembled WGS sequence"/>
</dbReference>
<keyword evidence="1" id="KW-0175">Coiled coil</keyword>
<evidence type="ECO:0000313" key="2">
    <source>
        <dbReference type="EMBL" id="CAD8107375.1"/>
    </source>
</evidence>
<evidence type="ECO:0000256" key="1">
    <source>
        <dbReference type="SAM" id="Coils"/>
    </source>
</evidence>
<accession>A0A8S1PVV2</accession>
<sequence>MDQFIAQFSDKKSGIDIRNDVANNKDMTILIQAMRKIMREKNPPKECLYGLKVVKDCIEMFNNKFKNQVKNELIELIYEVAIYRIQVNDDLRGNTYFENPDDEKSIKQFGASYIRLALDCIRVWSLWFPDFKIYGERLEKEQGYLPDIIYFKQDLINKHIPKIQVAETLLDYNGSIQTKMRQVNDQLINYLQTYTEINSFLQDELEKINIQIIDQIFQKVNIQFLEKYILIYPNLKYGRISYEEFRMQLQSILQQNQGCQKVESQKQQTINQFPQQKQFEQVQQSQIIKNDEQKEIENLKSHLKLAQLECDKLRTIIQQKDKEIQEIQFELNKYKVETEDLKIKSSNDSLNYERLLKGFQQQIDNYKQLFEFSLKNSNQEQLELITQHQQEQKQNQQKEIVNFNVERNSLLQQQKIQQQKSDTNIIEYEFMTLKKKYDDLYNKYIILKEENIKFNQIHQQYEDQIENQNKINQSPSKLQVQSNNNQIQSIIDSNMNDVSKLIHPHKNVSDQYRLNRKKQFKGKLINRYELGLQLDQINLHNFKKASLNKLDTLYQTNQIEIKSRQQLIYDQNKQEFVSTTISITNKGLQVIQFEIIENNQNIQVNKETKSTLIQSQQTIIYEFIREPNVMLHKLTQINISVNFDNSILYLPSILINCIKFYPIEAITFKQIKKYFQGQILATQLLPIGCKAELIQLSEQGQLLNQMKLKNKDSIIESKYGFKAVLQNQQKFYLELIMTPCDEFLFRGFTPFDEEKLQFILNGLSNLYS</sequence>
<proteinExistence type="predicted"/>
<dbReference type="AlphaFoldDB" id="A0A8S1PVV2"/>
<feature type="coiled-coil region" evidence="1">
    <location>
        <begin position="289"/>
        <end position="344"/>
    </location>
</feature>
<organism evidence="2 3">
    <name type="scientific">Paramecium primaurelia</name>
    <dbReference type="NCBI Taxonomy" id="5886"/>
    <lineage>
        <taxon>Eukaryota</taxon>
        <taxon>Sar</taxon>
        <taxon>Alveolata</taxon>
        <taxon>Ciliophora</taxon>
        <taxon>Intramacronucleata</taxon>
        <taxon>Oligohymenophorea</taxon>
        <taxon>Peniculida</taxon>
        <taxon>Parameciidae</taxon>
        <taxon>Paramecium</taxon>
    </lineage>
</organism>
<dbReference type="OMA" id="KECLYGL"/>
<comment type="caution">
    <text evidence="2">The sequence shown here is derived from an EMBL/GenBank/DDBJ whole genome shotgun (WGS) entry which is preliminary data.</text>
</comment>
<dbReference type="EMBL" id="CAJJDM010000136">
    <property type="protein sequence ID" value="CAD8107375.1"/>
    <property type="molecule type" value="Genomic_DNA"/>
</dbReference>
<keyword evidence="3" id="KW-1185">Reference proteome</keyword>
<evidence type="ECO:0000313" key="3">
    <source>
        <dbReference type="Proteomes" id="UP000688137"/>
    </source>
</evidence>
<gene>
    <name evidence="2" type="ORF">PPRIM_AZ9-3.1.T1330137</name>
</gene>
<name>A0A8S1PVV2_PARPR</name>
<reference evidence="2" key="1">
    <citation type="submission" date="2021-01" db="EMBL/GenBank/DDBJ databases">
        <authorList>
            <consortium name="Genoscope - CEA"/>
            <person name="William W."/>
        </authorList>
    </citation>
    <scope>NUCLEOTIDE SEQUENCE</scope>
</reference>